<evidence type="ECO:0000256" key="5">
    <source>
        <dbReference type="ARBA" id="ARBA00022842"/>
    </source>
</evidence>
<dbReference type="GO" id="GO:0046872">
    <property type="term" value="F:metal ion binding"/>
    <property type="evidence" value="ECO:0007669"/>
    <property type="project" value="UniProtKB-KW"/>
</dbReference>
<dbReference type="InterPro" id="IPR043502">
    <property type="entry name" value="DNA/RNA_pol_sf"/>
</dbReference>
<dbReference type="InterPro" id="IPR030931">
    <property type="entry name" value="Group_II_RT_mat"/>
</dbReference>
<dbReference type="CDD" id="cd01651">
    <property type="entry name" value="RT_G2_intron"/>
    <property type="match status" value="1"/>
</dbReference>
<dbReference type="GO" id="GO:0051607">
    <property type="term" value="P:defense response to virus"/>
    <property type="evidence" value="ECO:0007669"/>
    <property type="project" value="UniProtKB-KW"/>
</dbReference>
<evidence type="ECO:0000313" key="12">
    <source>
        <dbReference type="Proteomes" id="UP000342249"/>
    </source>
</evidence>
<dbReference type="NCBIfam" id="TIGR04416">
    <property type="entry name" value="group_II_RT_mat"/>
    <property type="match status" value="1"/>
</dbReference>
<protein>
    <recommendedName>
        <fullName evidence="1">RNA-directed DNA polymerase</fullName>
        <ecNumber evidence="1">2.7.7.49</ecNumber>
    </recommendedName>
</protein>
<evidence type="ECO:0000259" key="10">
    <source>
        <dbReference type="PROSITE" id="PS50878"/>
    </source>
</evidence>
<dbReference type="EC" id="2.7.7.49" evidence="1"/>
<dbReference type="EMBL" id="SPSF01000068">
    <property type="protein sequence ID" value="MPQ64989.1"/>
    <property type="molecule type" value="Genomic_DNA"/>
</dbReference>
<dbReference type="Pfam" id="PF08388">
    <property type="entry name" value="GIIM"/>
    <property type="match status" value="1"/>
</dbReference>
<evidence type="ECO:0000256" key="4">
    <source>
        <dbReference type="ARBA" id="ARBA00022723"/>
    </source>
</evidence>
<dbReference type="Pfam" id="PF00078">
    <property type="entry name" value="RVT_1"/>
    <property type="match status" value="1"/>
</dbReference>
<dbReference type="InterPro" id="IPR043128">
    <property type="entry name" value="Rev_trsase/Diguanyl_cyclase"/>
</dbReference>
<keyword evidence="2 11" id="KW-0808">Transferase</keyword>
<dbReference type="SUPFAM" id="SSF56672">
    <property type="entry name" value="DNA/RNA polymerases"/>
    <property type="match status" value="1"/>
</dbReference>
<comment type="caution">
    <text evidence="11">The sequence shown here is derived from an EMBL/GenBank/DDBJ whole genome shotgun (WGS) entry which is preliminary data.</text>
</comment>
<evidence type="ECO:0000256" key="7">
    <source>
        <dbReference type="ARBA" id="ARBA00023118"/>
    </source>
</evidence>
<sequence>MKDTKKYDKSRQLHKEGSLRENRVELKGNVEVHSISSISEEGRNGVNRYGNDLLEQILSRDNMNKAYKRVKANKGSHGIDGLTVDELLHHLKEHGQELRQLLLENRYRPQAVRRVEIPKPDGGIRLLGIPTVVDRVVQQAISQVLIPIYEKKFSDNSYGFRPLRSAKQAVEKCRGYINAGHTWTVNIDLSKYFDTINHDKLIRILSEDIKDSRVISLIRKYLQSGVMINGVFMNTGEGAPQGGPLSPLLSNIMLNELDVELTKRGLNFCRYADDANIYVKSEKSANRVMNSISRFIEEKLKLKVNKEKSTVDRPWKLKFLGFSFYRTKGEYRMRVPQKPIDKFRAKLKELTSRSNAMSMEYRFRKLKQVIVGWVNYFAIADIKTILKTLDEWLRRRIRMCFWKQWKKIKTKHENLIKLGLTSNKAWQYANTRKSYWRTSNSPILAKTITNKYLKKIGLVSMSEIYLLKH</sequence>
<keyword evidence="4" id="KW-0479">Metal-binding</keyword>
<dbReference type="PANTHER" id="PTHR34047:SF8">
    <property type="entry name" value="PROTEIN YKFC"/>
    <property type="match status" value="1"/>
</dbReference>
<proteinExistence type="inferred from homology"/>
<dbReference type="RefSeq" id="WP_152754118.1">
    <property type="nucleotide sequence ID" value="NZ_SPSE01000064.1"/>
</dbReference>
<evidence type="ECO:0000256" key="1">
    <source>
        <dbReference type="ARBA" id="ARBA00012493"/>
    </source>
</evidence>
<dbReference type="InterPro" id="IPR051083">
    <property type="entry name" value="GrpII_Intron_Splice-Mob/Def"/>
</dbReference>
<feature type="domain" description="Reverse transcriptase" evidence="10">
    <location>
        <begin position="98"/>
        <end position="324"/>
    </location>
</feature>
<dbReference type="PANTHER" id="PTHR34047">
    <property type="entry name" value="NUCLEAR INTRON MATURASE 1, MITOCHONDRIAL-RELATED"/>
    <property type="match status" value="1"/>
</dbReference>
<evidence type="ECO:0000256" key="3">
    <source>
        <dbReference type="ARBA" id="ARBA00022695"/>
    </source>
</evidence>
<keyword evidence="3 11" id="KW-0548">Nucleotidyltransferase</keyword>
<name>A0A5N7IVJ3_9CLOT</name>
<dbReference type="Gene3D" id="3.30.70.270">
    <property type="match status" value="1"/>
</dbReference>
<evidence type="ECO:0000256" key="8">
    <source>
        <dbReference type="ARBA" id="ARBA00034120"/>
    </source>
</evidence>
<dbReference type="GO" id="GO:0003964">
    <property type="term" value="F:RNA-directed DNA polymerase activity"/>
    <property type="evidence" value="ECO:0007669"/>
    <property type="project" value="UniProtKB-KW"/>
</dbReference>
<dbReference type="AlphaFoldDB" id="A0A5N7IVJ3"/>
<dbReference type="InterPro" id="IPR013597">
    <property type="entry name" value="Mat_intron_G2"/>
</dbReference>
<evidence type="ECO:0000256" key="9">
    <source>
        <dbReference type="ARBA" id="ARBA00048173"/>
    </source>
</evidence>
<dbReference type="InterPro" id="IPR000123">
    <property type="entry name" value="Reverse_transcriptase_msDNA"/>
</dbReference>
<evidence type="ECO:0000256" key="2">
    <source>
        <dbReference type="ARBA" id="ARBA00022679"/>
    </source>
</evidence>
<dbReference type="PROSITE" id="PS50878">
    <property type="entry name" value="RT_POL"/>
    <property type="match status" value="1"/>
</dbReference>
<dbReference type="GO" id="GO:0003723">
    <property type="term" value="F:RNA binding"/>
    <property type="evidence" value="ECO:0007669"/>
    <property type="project" value="InterPro"/>
</dbReference>
<evidence type="ECO:0000256" key="6">
    <source>
        <dbReference type="ARBA" id="ARBA00022918"/>
    </source>
</evidence>
<reference evidence="11" key="1">
    <citation type="journal article" date="2019" name="Lett. Appl. Microbiol.">
        <title>A case of 'blown pack' spoilage of vacuum-packaged pork likely associated with Clostridium estertheticum in Canada.</title>
        <authorList>
            <person name="Zhang P."/>
            <person name="Ward P."/>
            <person name="McMullen L.M."/>
            <person name="Yang X."/>
        </authorList>
    </citation>
    <scope>NUCLEOTIDE SEQUENCE [LARGE SCALE GENOMIC DNA]</scope>
    <source>
        <strain evidence="11">MA19</strain>
    </source>
</reference>
<accession>A0A5N7IVJ3</accession>
<keyword evidence="7" id="KW-0051">Antiviral defense</keyword>
<dbReference type="InterPro" id="IPR000477">
    <property type="entry name" value="RT_dom"/>
</dbReference>
<dbReference type="PRINTS" id="PR00866">
    <property type="entry name" value="RNADNAPOLMS"/>
</dbReference>
<comment type="catalytic activity">
    <reaction evidence="9">
        <text>DNA(n) + a 2'-deoxyribonucleoside 5'-triphosphate = DNA(n+1) + diphosphate</text>
        <dbReference type="Rhea" id="RHEA:22508"/>
        <dbReference type="Rhea" id="RHEA-COMP:17339"/>
        <dbReference type="Rhea" id="RHEA-COMP:17340"/>
        <dbReference type="ChEBI" id="CHEBI:33019"/>
        <dbReference type="ChEBI" id="CHEBI:61560"/>
        <dbReference type="ChEBI" id="CHEBI:173112"/>
        <dbReference type="EC" id="2.7.7.49"/>
    </reaction>
</comment>
<keyword evidence="5" id="KW-0460">Magnesium</keyword>
<comment type="similarity">
    <text evidence="8">Belongs to the bacterial reverse transcriptase family.</text>
</comment>
<organism evidence="11 12">
    <name type="scientific">Clostridium estertheticum</name>
    <dbReference type="NCBI Taxonomy" id="238834"/>
    <lineage>
        <taxon>Bacteria</taxon>
        <taxon>Bacillati</taxon>
        <taxon>Bacillota</taxon>
        <taxon>Clostridia</taxon>
        <taxon>Eubacteriales</taxon>
        <taxon>Clostridiaceae</taxon>
        <taxon>Clostridium</taxon>
    </lineage>
</organism>
<evidence type="ECO:0000313" key="11">
    <source>
        <dbReference type="EMBL" id="MPQ64989.1"/>
    </source>
</evidence>
<keyword evidence="6 11" id="KW-0695">RNA-directed DNA polymerase</keyword>
<gene>
    <name evidence="11" type="primary">ltrA</name>
    <name evidence="11" type="ORF">E4V82_23285</name>
</gene>
<dbReference type="Proteomes" id="UP000342249">
    <property type="component" value="Unassembled WGS sequence"/>
</dbReference>